<feature type="non-terminal residue" evidence="1">
    <location>
        <position position="368"/>
    </location>
</feature>
<evidence type="ECO:0000313" key="1">
    <source>
        <dbReference type="EMBL" id="CAG8635657.1"/>
    </source>
</evidence>
<accession>A0ACA9N6L3</accession>
<sequence>LEELSTKTTLDFITNKINHSKNSDTDTKHQFISSPSGNLSADNHLEDHKNTLSKEFKNNQDKSITIRINDDPSNDLVISTPTTLTSGDDNEIINKKLENIIDPLETIINEYKIDIHDYNEFTNVSEISKNLHSQIECATWKNRGLTVAIKSLIKIEGESAIRNFAREERPNIQEVFKVLQSEPLLNSQIQIQTPLLTTIEFNDETIQNNPVQLHDETLLSNVHEPKSDSISNISVRLRDEVSLSSIHEPKNESEEYLIKQVHFDHIFRWINQTSRKGFRKIFPSKSKNSHTFKLLIRGSRDGFTPASFHEKCDNKGPTLTILKIKGENSILGGYNPLDWKSPKEEKQCITNKSFIFNLDLDNPNKSIF</sequence>
<organism evidence="1 2">
    <name type="scientific">Cetraspora pellucida</name>
    <dbReference type="NCBI Taxonomy" id="1433469"/>
    <lineage>
        <taxon>Eukaryota</taxon>
        <taxon>Fungi</taxon>
        <taxon>Fungi incertae sedis</taxon>
        <taxon>Mucoromycota</taxon>
        <taxon>Glomeromycotina</taxon>
        <taxon>Glomeromycetes</taxon>
        <taxon>Diversisporales</taxon>
        <taxon>Gigasporaceae</taxon>
        <taxon>Cetraspora</taxon>
    </lineage>
</organism>
<name>A0ACA9N6L3_9GLOM</name>
<proteinExistence type="predicted"/>
<feature type="non-terminal residue" evidence="1">
    <location>
        <position position="1"/>
    </location>
</feature>
<evidence type="ECO:0000313" key="2">
    <source>
        <dbReference type="Proteomes" id="UP000789366"/>
    </source>
</evidence>
<dbReference type="EMBL" id="CAJVPW010012442">
    <property type="protein sequence ID" value="CAG8635657.1"/>
    <property type="molecule type" value="Genomic_DNA"/>
</dbReference>
<dbReference type="Proteomes" id="UP000789366">
    <property type="component" value="Unassembled WGS sequence"/>
</dbReference>
<protein>
    <submittedName>
        <fullName evidence="1">12124_t:CDS:1</fullName>
    </submittedName>
</protein>
<gene>
    <name evidence="1" type="ORF">SPELUC_LOCUS8374</name>
</gene>
<keyword evidence="2" id="KW-1185">Reference proteome</keyword>
<comment type="caution">
    <text evidence="1">The sequence shown here is derived from an EMBL/GenBank/DDBJ whole genome shotgun (WGS) entry which is preliminary data.</text>
</comment>
<reference evidence="1" key="1">
    <citation type="submission" date="2021-06" db="EMBL/GenBank/DDBJ databases">
        <authorList>
            <person name="Kallberg Y."/>
            <person name="Tangrot J."/>
            <person name="Rosling A."/>
        </authorList>
    </citation>
    <scope>NUCLEOTIDE SEQUENCE</scope>
    <source>
        <strain evidence="1">28 12/20/2015</strain>
    </source>
</reference>